<dbReference type="STRING" id="5786.F0Z8J7"/>
<dbReference type="CDD" id="cd09110">
    <property type="entry name" value="PLDc_CLS_1"/>
    <property type="match status" value="1"/>
</dbReference>
<dbReference type="InterPro" id="IPR025202">
    <property type="entry name" value="PLD-like_dom"/>
</dbReference>
<dbReference type="PANTHER" id="PTHR21248">
    <property type="entry name" value="CARDIOLIPIN SYNTHASE"/>
    <property type="match status" value="1"/>
</dbReference>
<sequence>MSSNLARIFKSRSFNFQFQKNLNNNLTIYEKVKSSWRRASKALTQIEETTKGNNVTMFFTGDEMFSEMWNKIRNAKETVLVETYTIEPDIIGNRTIELLKEAQERGVKVSFAYDAIGSSSLSDFDIYEMKIKGAEIFQFNPIKLVPNLPYTLRNHRKIMVIDSKYGFCGGMNISGKYASSSFEGGKDYFRDTHCMIEGPAVEKLSEVFYNSIKDRSKKTNQVTSYFKSIHGYPVGSYIKSGAVGAALNAYDELEGSQNKEKSTNELENIYQSRNASISDLDSNYNYIEYSNLYDDEDESSFDTSLYSLANIEKSQIEKQKMDQLDLTEDDYDIDDDDFKEFVTFTNDFQSLHNLNNLNNYILDDSNLGNLEKLNNMDSKANTGNPNPPPNSIFPLIKSVGSNPFNSKPNKIIMASVKVENTVVQVQESNQFRKKRDIQKSLIISLNGARERCYITTPYFLPPIRLRRAIISAALRGVDVRIITAGKSDVPWFRHASRHIYQKFLKHDKIRIYEMLSSTLHAKTLSIDGVYGTIGSFNLDTWSKKNLEANIAFLSPQLVNILEQQFKNDLVGCKEITLKDVNNRSLLDKLICYLCYQLSKILKP</sequence>
<dbReference type="Pfam" id="PF13091">
    <property type="entry name" value="PLDc_2"/>
    <property type="match status" value="2"/>
</dbReference>
<organism evidence="2 3">
    <name type="scientific">Dictyostelium purpureum</name>
    <name type="common">Slime mold</name>
    <dbReference type="NCBI Taxonomy" id="5786"/>
    <lineage>
        <taxon>Eukaryota</taxon>
        <taxon>Amoebozoa</taxon>
        <taxon>Evosea</taxon>
        <taxon>Eumycetozoa</taxon>
        <taxon>Dictyostelia</taxon>
        <taxon>Dictyosteliales</taxon>
        <taxon>Dictyosteliaceae</taxon>
        <taxon>Dictyostelium</taxon>
    </lineage>
</organism>
<proteinExistence type="predicted"/>
<accession>F0Z8J7</accession>
<dbReference type="KEGG" id="dpp:DICPUDRAFT_147466"/>
<dbReference type="OrthoDB" id="14911at2759"/>
<evidence type="ECO:0000313" key="3">
    <source>
        <dbReference type="Proteomes" id="UP000001064"/>
    </source>
</evidence>
<dbReference type="EMBL" id="GL870952">
    <property type="protein sequence ID" value="EGC39773.1"/>
    <property type="molecule type" value="Genomic_DNA"/>
</dbReference>
<dbReference type="Gene3D" id="3.30.870.10">
    <property type="entry name" value="Endonuclease Chain A"/>
    <property type="match status" value="2"/>
</dbReference>
<dbReference type="PANTHER" id="PTHR21248:SF22">
    <property type="entry name" value="PHOSPHOLIPASE D"/>
    <property type="match status" value="1"/>
</dbReference>
<dbReference type="SMART" id="SM00155">
    <property type="entry name" value="PLDc"/>
    <property type="match status" value="2"/>
</dbReference>
<dbReference type="OMA" id="WITTPYY"/>
<dbReference type="CDD" id="cd09159">
    <property type="entry name" value="PLDc_ybhO_like_2"/>
    <property type="match status" value="1"/>
</dbReference>
<dbReference type="InterPro" id="IPR001736">
    <property type="entry name" value="PLipase_D/transphosphatidylase"/>
</dbReference>
<reference evidence="3" key="1">
    <citation type="journal article" date="2011" name="Genome Biol.">
        <title>Comparative genomics of the social amoebae Dictyostelium discoideum and Dictyostelium purpureum.</title>
        <authorList>
            <consortium name="US DOE Joint Genome Institute (JGI-PGF)"/>
            <person name="Sucgang R."/>
            <person name="Kuo A."/>
            <person name="Tian X."/>
            <person name="Salerno W."/>
            <person name="Parikh A."/>
            <person name="Feasley C.L."/>
            <person name="Dalin E."/>
            <person name="Tu H."/>
            <person name="Huang E."/>
            <person name="Barry K."/>
            <person name="Lindquist E."/>
            <person name="Shapiro H."/>
            <person name="Bruce D."/>
            <person name="Schmutz J."/>
            <person name="Salamov A."/>
            <person name="Fey P."/>
            <person name="Gaudet P."/>
            <person name="Anjard C."/>
            <person name="Babu M.M."/>
            <person name="Basu S."/>
            <person name="Bushmanova Y."/>
            <person name="van der Wel H."/>
            <person name="Katoh-Kurasawa M."/>
            <person name="Dinh C."/>
            <person name="Coutinho P.M."/>
            <person name="Saito T."/>
            <person name="Elias M."/>
            <person name="Schaap P."/>
            <person name="Kay R.R."/>
            <person name="Henrissat B."/>
            <person name="Eichinger L."/>
            <person name="Rivero F."/>
            <person name="Putnam N.H."/>
            <person name="West C.M."/>
            <person name="Loomis W.F."/>
            <person name="Chisholm R.L."/>
            <person name="Shaulsky G."/>
            <person name="Strassmann J.E."/>
            <person name="Queller D.C."/>
            <person name="Kuspa A."/>
            <person name="Grigoriev I.V."/>
        </authorList>
    </citation>
    <scope>NUCLEOTIDE SEQUENCE [LARGE SCALE GENOMIC DNA]</scope>
    <source>
        <strain evidence="3">QSDP1</strain>
    </source>
</reference>
<dbReference type="GO" id="GO:0032049">
    <property type="term" value="P:cardiolipin biosynthetic process"/>
    <property type="evidence" value="ECO:0007669"/>
    <property type="project" value="UniProtKB-ARBA"/>
</dbReference>
<dbReference type="GeneID" id="10509662"/>
<dbReference type="InParanoid" id="F0Z8J7"/>
<dbReference type="Proteomes" id="UP000001064">
    <property type="component" value="Unassembled WGS sequence"/>
</dbReference>
<dbReference type="PROSITE" id="PS50035">
    <property type="entry name" value="PLD"/>
    <property type="match status" value="2"/>
</dbReference>
<dbReference type="VEuPathDB" id="AmoebaDB:DICPUDRAFT_147466"/>
<protein>
    <recommendedName>
        <fullName evidence="1">PLD phosphodiesterase domain-containing protein</fullName>
    </recommendedName>
</protein>
<feature type="domain" description="PLD phosphodiesterase" evidence="1">
    <location>
        <begin position="515"/>
        <end position="542"/>
    </location>
</feature>
<gene>
    <name evidence="2" type="ORF">DICPUDRAFT_147466</name>
</gene>
<evidence type="ECO:0000259" key="1">
    <source>
        <dbReference type="PROSITE" id="PS50035"/>
    </source>
</evidence>
<keyword evidence="3" id="KW-1185">Reference proteome</keyword>
<dbReference type="SUPFAM" id="SSF56024">
    <property type="entry name" value="Phospholipase D/nuclease"/>
    <property type="match status" value="2"/>
</dbReference>
<dbReference type="eggNOG" id="ENOG502RKKV">
    <property type="taxonomic scope" value="Eukaryota"/>
</dbReference>
<feature type="domain" description="PLD phosphodiesterase" evidence="1">
    <location>
        <begin position="150"/>
        <end position="177"/>
    </location>
</feature>
<evidence type="ECO:0000313" key="2">
    <source>
        <dbReference type="EMBL" id="EGC39773.1"/>
    </source>
</evidence>
<dbReference type="AlphaFoldDB" id="F0Z8J7"/>
<dbReference type="GO" id="GO:0030572">
    <property type="term" value="F:phosphatidyltransferase activity"/>
    <property type="evidence" value="ECO:0007669"/>
    <property type="project" value="UniProtKB-ARBA"/>
</dbReference>
<dbReference type="RefSeq" id="XP_003283759.1">
    <property type="nucleotide sequence ID" value="XM_003283711.1"/>
</dbReference>
<name>F0Z8J7_DICPU</name>